<reference evidence="8 9" key="1">
    <citation type="journal article" date="2015" name="Antonie Van Leeuwenhoek">
        <title>A phylogenomic and molecular marker based taxonomic framework for the order Xanthomonadales: proposal to transfer the families Algiphilaceae and Solimonadaceae to the order Nevskiales ord. nov. and to create a new family within the order Xanthomonadales, the family Rhodanobacteraceae fam. nov., containing the genus Rhodanobacter and its closest relatives.</title>
        <authorList>
            <person name="Naushad S."/>
            <person name="Adeolu M."/>
            <person name="Wong S."/>
            <person name="Sohail M."/>
            <person name="Schellhorn H.E."/>
            <person name="Gupta R.S."/>
        </authorList>
    </citation>
    <scope>NUCLEOTIDE SEQUENCE [LARGE SCALE GENOMIC DNA]</scope>
    <source>
        <strain evidence="8 9">DSM 16301</strain>
    </source>
</reference>
<evidence type="ECO:0000256" key="3">
    <source>
        <dbReference type="ARBA" id="ARBA00022630"/>
    </source>
</evidence>
<dbReference type="InterPro" id="IPR006094">
    <property type="entry name" value="Oxid_FAD_bind_N"/>
</dbReference>
<dbReference type="Pfam" id="PF01565">
    <property type="entry name" value="FAD_binding_4"/>
    <property type="match status" value="1"/>
</dbReference>
<dbReference type="AlphaFoldDB" id="A0A0G9H118"/>
<feature type="chain" id="PRO_5002576204" evidence="6">
    <location>
        <begin position="28"/>
        <end position="606"/>
    </location>
</feature>
<dbReference type="Gene3D" id="3.30.465.10">
    <property type="match status" value="2"/>
</dbReference>
<dbReference type="PANTHER" id="PTHR42973:SF39">
    <property type="entry name" value="FAD-BINDING PCMH-TYPE DOMAIN-CONTAINING PROTEIN"/>
    <property type="match status" value="1"/>
</dbReference>
<dbReference type="PANTHER" id="PTHR42973">
    <property type="entry name" value="BINDING OXIDOREDUCTASE, PUTATIVE (AFU_ORTHOLOGUE AFUA_1G17690)-RELATED"/>
    <property type="match status" value="1"/>
</dbReference>
<dbReference type="STRING" id="1440762.Y882_12550"/>
<evidence type="ECO:0000313" key="8">
    <source>
        <dbReference type="EMBL" id="KLD63233.1"/>
    </source>
</evidence>
<evidence type="ECO:0000313" key="9">
    <source>
        <dbReference type="Proteomes" id="UP000035481"/>
    </source>
</evidence>
<evidence type="ECO:0000256" key="1">
    <source>
        <dbReference type="ARBA" id="ARBA00001974"/>
    </source>
</evidence>
<accession>A0A0G9H118</accession>
<comment type="cofactor">
    <cofactor evidence="1">
        <name>FAD</name>
        <dbReference type="ChEBI" id="CHEBI:57692"/>
    </cofactor>
</comment>
<dbReference type="Pfam" id="PF08031">
    <property type="entry name" value="BBE"/>
    <property type="match status" value="1"/>
</dbReference>
<dbReference type="OrthoDB" id="9775082at2"/>
<feature type="domain" description="FAD-binding PCMH-type" evidence="7">
    <location>
        <begin position="111"/>
        <end position="296"/>
    </location>
</feature>
<evidence type="ECO:0000256" key="5">
    <source>
        <dbReference type="ARBA" id="ARBA00023002"/>
    </source>
</evidence>
<evidence type="ECO:0000256" key="2">
    <source>
        <dbReference type="ARBA" id="ARBA00005466"/>
    </source>
</evidence>
<keyword evidence="4" id="KW-0274">FAD</keyword>
<evidence type="ECO:0000256" key="4">
    <source>
        <dbReference type="ARBA" id="ARBA00022827"/>
    </source>
</evidence>
<keyword evidence="6" id="KW-0732">Signal</keyword>
<dbReference type="EMBL" id="JPLA01000030">
    <property type="protein sequence ID" value="KLD63233.1"/>
    <property type="molecule type" value="Genomic_DNA"/>
</dbReference>
<dbReference type="InterPro" id="IPR036318">
    <property type="entry name" value="FAD-bd_PCMH-like_sf"/>
</dbReference>
<sequence>MHRRDLLKAALALPLLPWALSPSIATAREALKGVTHLYARVRPGDPGWPSEAQWEQLKHAVGGRLQRLQSPFEHCEASDAACQEALKQVKNPYYLGDTPALTQTSGWVDAWTSRPSAYAVVAEQTSDVVAAVNFAREHHLRLVVKGGGHSYQGTSDAPDSLLIWTRHMNHIALHDAFVPQGCASSQAPRPAVTVEAGAMWVDAYTAVTTEGGRYVQGGGCLTVGVAGLVQSGGFGGLSKRFGTASSNLLEAEVVTADGKVHVVNACREPELFWAIKGGGGGSIGVLTRLTLLTHDLPDTFGAVFGAIQADSDQAFRELIGQTMRFYRDALFNPHWGEQLKFHGGNTLHLSMIFQGLSQQEAEQVWAPFFAWIKARPAYRFKEDVRIIALPARHFWDAEFFRQHAPQLIVSDSRPDAPRNHVLWAGDEGQVGQFIHGYRSGWLPQALLDDQHIDALADAMFEATRHWGYSLHFNKGLAGGSADAIARSRDTAMNPGAMDAFALAITGSESEPAFPGMPGAAPDLDKARREAARIDQSMDALLKVAPGAGSYVSESNYFERDWQRSFWGTNYPRLAAAKRRYDPDGLFFVHHGVGSEDWSDDGFSRRR</sequence>
<dbReference type="PROSITE" id="PS51387">
    <property type="entry name" value="FAD_PCMH"/>
    <property type="match status" value="1"/>
</dbReference>
<dbReference type="InterPro" id="IPR050416">
    <property type="entry name" value="FAD-linked_Oxidoreductase"/>
</dbReference>
<dbReference type="RefSeq" id="WP_046972211.1">
    <property type="nucleotide sequence ID" value="NZ_JPLA01000030.1"/>
</dbReference>
<dbReference type="SUPFAM" id="SSF56176">
    <property type="entry name" value="FAD-binding/transporter-associated domain-like"/>
    <property type="match status" value="1"/>
</dbReference>
<dbReference type="InterPro" id="IPR012951">
    <property type="entry name" value="BBE"/>
</dbReference>
<comment type="similarity">
    <text evidence="2">Belongs to the oxygen-dependent FAD-linked oxidoreductase family.</text>
</comment>
<comment type="caution">
    <text evidence="8">The sequence shown here is derived from an EMBL/GenBank/DDBJ whole genome shotgun (WGS) entry which is preliminary data.</text>
</comment>
<dbReference type="PATRIC" id="fig|1440762.4.peg.2150"/>
<keyword evidence="3" id="KW-0285">Flavoprotein</keyword>
<evidence type="ECO:0000259" key="7">
    <source>
        <dbReference type="PROSITE" id="PS51387"/>
    </source>
</evidence>
<dbReference type="GO" id="GO:0016491">
    <property type="term" value="F:oxidoreductase activity"/>
    <property type="evidence" value="ECO:0007669"/>
    <property type="project" value="UniProtKB-KW"/>
</dbReference>
<dbReference type="Proteomes" id="UP000035481">
    <property type="component" value="Unassembled WGS sequence"/>
</dbReference>
<gene>
    <name evidence="8" type="ORF">Y882_12550</name>
</gene>
<dbReference type="GO" id="GO:0071949">
    <property type="term" value="F:FAD binding"/>
    <property type="evidence" value="ECO:0007669"/>
    <property type="project" value="InterPro"/>
</dbReference>
<protein>
    <submittedName>
        <fullName evidence="8">FAD-linked oxidase</fullName>
    </submittedName>
</protein>
<evidence type="ECO:0000256" key="6">
    <source>
        <dbReference type="SAM" id="SignalP"/>
    </source>
</evidence>
<organism evidence="8 9">
    <name type="scientific">Dyella japonica DSM 16301</name>
    <dbReference type="NCBI Taxonomy" id="1440762"/>
    <lineage>
        <taxon>Bacteria</taxon>
        <taxon>Pseudomonadati</taxon>
        <taxon>Pseudomonadota</taxon>
        <taxon>Gammaproteobacteria</taxon>
        <taxon>Lysobacterales</taxon>
        <taxon>Rhodanobacteraceae</taxon>
        <taxon>Dyella</taxon>
    </lineage>
</organism>
<name>A0A0G9H118_9GAMM</name>
<keyword evidence="5" id="KW-0560">Oxidoreductase</keyword>
<dbReference type="InterPro" id="IPR016166">
    <property type="entry name" value="FAD-bd_PCMH"/>
</dbReference>
<feature type="signal peptide" evidence="6">
    <location>
        <begin position="1"/>
        <end position="27"/>
    </location>
</feature>
<proteinExistence type="inferred from homology"/>
<dbReference type="InterPro" id="IPR016169">
    <property type="entry name" value="FAD-bd_PCMH_sub2"/>
</dbReference>